<dbReference type="GO" id="GO:0016987">
    <property type="term" value="F:sigma factor activity"/>
    <property type="evidence" value="ECO:0007669"/>
    <property type="project" value="UniProtKB-KW"/>
</dbReference>
<feature type="domain" description="RNA polymerase sigma-70 region 2" evidence="6">
    <location>
        <begin position="14"/>
        <end position="79"/>
    </location>
</feature>
<reference evidence="9" key="1">
    <citation type="journal article" date="2014" name="Genome Announc.">
        <title>Full-genome sequence of the plant growth-promoting bacterium Pseudomonas protegens CHA0.</title>
        <authorList>
            <person name="Jousset A."/>
            <person name="Schuldes J."/>
            <person name="Keel C."/>
            <person name="Maurhofer M."/>
            <person name="Daniel R."/>
            <person name="Scheu S."/>
            <person name="Thuermer A."/>
        </authorList>
    </citation>
    <scope>NUCLEOTIDE SEQUENCE [LARGE SCALE GENOMIC DNA]</scope>
    <source>
        <strain evidence="9">DSM 19095 / LMG 27888 / CFBP 6595 / CHA0</strain>
    </source>
</reference>
<sequence length="172" mass="19357">MIAAVSYLSDKLELYLSHRTALVDYSAPIVGCRAQAEEVVQEAWLRFCGQADSAAQPSNPVGYLYRIVRNLSFDLLRRSTLENRHPDGADLLNELPSSTPSPEHQALHSDQLRLLQDALALLPERTRRAFHMHRLQHLTFQEIAAELKISSSLAHQLVRDALTHCAEHLADD</sequence>
<dbReference type="InterPro" id="IPR013249">
    <property type="entry name" value="RNA_pol_sigma70_r4_t2"/>
</dbReference>
<dbReference type="HOGENOM" id="CLU_047691_12_5_6"/>
<dbReference type="GeneID" id="57476639"/>
<dbReference type="SUPFAM" id="SSF88946">
    <property type="entry name" value="Sigma2 domain of RNA polymerase sigma factors"/>
    <property type="match status" value="1"/>
</dbReference>
<keyword evidence="2" id="KW-0805">Transcription regulation</keyword>
<dbReference type="SUPFAM" id="SSF88659">
    <property type="entry name" value="Sigma3 and sigma4 domains of RNA polymerase sigma factors"/>
    <property type="match status" value="1"/>
</dbReference>
<dbReference type="InterPro" id="IPR014284">
    <property type="entry name" value="RNA_pol_sigma-70_dom"/>
</dbReference>
<keyword evidence="4" id="KW-0804">Transcription</keyword>
<dbReference type="AlphaFoldDB" id="A0A2C9EPH7"/>
<evidence type="ECO:0000256" key="5">
    <source>
        <dbReference type="SAM" id="MobiDB-lite"/>
    </source>
</evidence>
<dbReference type="eggNOG" id="COG1595">
    <property type="taxonomic scope" value="Bacteria"/>
</dbReference>
<dbReference type="PANTHER" id="PTHR43133:SF63">
    <property type="entry name" value="RNA POLYMERASE SIGMA FACTOR FECI-RELATED"/>
    <property type="match status" value="1"/>
</dbReference>
<dbReference type="RefSeq" id="WP_011061887.1">
    <property type="nucleotide sequence ID" value="NC_021237.1"/>
</dbReference>
<keyword evidence="3" id="KW-0731">Sigma factor</keyword>
<dbReference type="Pfam" id="PF08281">
    <property type="entry name" value="Sigma70_r4_2"/>
    <property type="match status" value="1"/>
</dbReference>
<accession>A0A2C9EPH7</accession>
<proteinExistence type="inferred from homology"/>
<dbReference type="InterPro" id="IPR039425">
    <property type="entry name" value="RNA_pol_sigma-70-like"/>
</dbReference>
<dbReference type="InterPro" id="IPR013324">
    <property type="entry name" value="RNA_pol_sigma_r3/r4-like"/>
</dbReference>
<dbReference type="Gene3D" id="1.10.1740.10">
    <property type="match status" value="1"/>
</dbReference>
<dbReference type="GO" id="GO:0006352">
    <property type="term" value="P:DNA-templated transcription initiation"/>
    <property type="evidence" value="ECO:0007669"/>
    <property type="project" value="InterPro"/>
</dbReference>
<protein>
    <submittedName>
        <fullName evidence="8">RNA polymerase sigma-70 family protein</fullName>
    </submittedName>
</protein>
<dbReference type="CDD" id="cd06171">
    <property type="entry name" value="Sigma70_r4"/>
    <property type="match status" value="1"/>
</dbReference>
<evidence type="ECO:0000256" key="4">
    <source>
        <dbReference type="ARBA" id="ARBA00023163"/>
    </source>
</evidence>
<evidence type="ECO:0000256" key="2">
    <source>
        <dbReference type="ARBA" id="ARBA00023015"/>
    </source>
</evidence>
<gene>
    <name evidence="8" type="ORF">PFLCHA0_c36510</name>
</gene>
<evidence type="ECO:0000256" key="1">
    <source>
        <dbReference type="ARBA" id="ARBA00010641"/>
    </source>
</evidence>
<organism evidence="8 9">
    <name type="scientific">Pseudomonas protegens (strain DSM 19095 / LMG 27888 / CFBP 6595 / CHA0)</name>
    <dbReference type="NCBI Taxonomy" id="1124983"/>
    <lineage>
        <taxon>Bacteria</taxon>
        <taxon>Pseudomonadati</taxon>
        <taxon>Pseudomonadota</taxon>
        <taxon>Gammaproteobacteria</taxon>
        <taxon>Pseudomonadales</taxon>
        <taxon>Pseudomonadaceae</taxon>
        <taxon>Pseudomonas</taxon>
    </lineage>
</organism>
<comment type="similarity">
    <text evidence="1">Belongs to the sigma-70 factor family. ECF subfamily.</text>
</comment>
<dbReference type="EMBL" id="CP003190">
    <property type="protein sequence ID" value="AGL85418.1"/>
    <property type="molecule type" value="Genomic_DNA"/>
</dbReference>
<dbReference type="KEGG" id="pprc:PFLCHA0_c36510"/>
<dbReference type="NCBIfam" id="TIGR02937">
    <property type="entry name" value="sigma70-ECF"/>
    <property type="match status" value="1"/>
</dbReference>
<dbReference type="GO" id="GO:0003677">
    <property type="term" value="F:DNA binding"/>
    <property type="evidence" value="ECO:0007669"/>
    <property type="project" value="InterPro"/>
</dbReference>
<name>A0A2C9EPH7_PSEPH</name>
<evidence type="ECO:0000313" key="8">
    <source>
        <dbReference type="EMBL" id="AGL85418.1"/>
    </source>
</evidence>
<dbReference type="InterPro" id="IPR013325">
    <property type="entry name" value="RNA_pol_sigma_r2"/>
</dbReference>
<evidence type="ECO:0000259" key="7">
    <source>
        <dbReference type="Pfam" id="PF08281"/>
    </source>
</evidence>
<dbReference type="InterPro" id="IPR036388">
    <property type="entry name" value="WH-like_DNA-bd_sf"/>
</dbReference>
<feature type="domain" description="RNA polymerase sigma factor 70 region 4 type 2" evidence="7">
    <location>
        <begin position="113"/>
        <end position="165"/>
    </location>
</feature>
<dbReference type="PANTHER" id="PTHR43133">
    <property type="entry name" value="RNA POLYMERASE ECF-TYPE SIGMA FACTO"/>
    <property type="match status" value="1"/>
</dbReference>
<dbReference type="InterPro" id="IPR007627">
    <property type="entry name" value="RNA_pol_sigma70_r2"/>
</dbReference>
<dbReference type="Gene3D" id="1.10.10.10">
    <property type="entry name" value="Winged helix-like DNA-binding domain superfamily/Winged helix DNA-binding domain"/>
    <property type="match status" value="1"/>
</dbReference>
<evidence type="ECO:0000256" key="3">
    <source>
        <dbReference type="ARBA" id="ARBA00023082"/>
    </source>
</evidence>
<dbReference type="Proteomes" id="UP000013940">
    <property type="component" value="Chromosome"/>
</dbReference>
<dbReference type="Pfam" id="PF04542">
    <property type="entry name" value="Sigma70_r2"/>
    <property type="match status" value="1"/>
</dbReference>
<evidence type="ECO:0000313" key="9">
    <source>
        <dbReference type="Proteomes" id="UP000013940"/>
    </source>
</evidence>
<feature type="region of interest" description="Disordered" evidence="5">
    <location>
        <begin position="87"/>
        <end position="106"/>
    </location>
</feature>
<evidence type="ECO:0000259" key="6">
    <source>
        <dbReference type="Pfam" id="PF04542"/>
    </source>
</evidence>